<dbReference type="EMBL" id="BGZK01001138">
    <property type="protein sequence ID" value="GBP72232.1"/>
    <property type="molecule type" value="Genomic_DNA"/>
</dbReference>
<organism evidence="2 3">
    <name type="scientific">Eumeta variegata</name>
    <name type="common">Bagworm moth</name>
    <name type="synonym">Eumeta japonica</name>
    <dbReference type="NCBI Taxonomy" id="151549"/>
    <lineage>
        <taxon>Eukaryota</taxon>
        <taxon>Metazoa</taxon>
        <taxon>Ecdysozoa</taxon>
        <taxon>Arthropoda</taxon>
        <taxon>Hexapoda</taxon>
        <taxon>Insecta</taxon>
        <taxon>Pterygota</taxon>
        <taxon>Neoptera</taxon>
        <taxon>Endopterygota</taxon>
        <taxon>Lepidoptera</taxon>
        <taxon>Glossata</taxon>
        <taxon>Ditrysia</taxon>
        <taxon>Tineoidea</taxon>
        <taxon>Psychidae</taxon>
        <taxon>Oiketicinae</taxon>
        <taxon>Eumeta</taxon>
    </lineage>
</organism>
<proteinExistence type="predicted"/>
<comment type="caution">
    <text evidence="2">The sequence shown here is derived from an EMBL/GenBank/DDBJ whole genome shotgun (WGS) entry which is preliminary data.</text>
</comment>
<name>A0A4C1YBH9_EUMVA</name>
<feature type="compositionally biased region" description="Basic and acidic residues" evidence="1">
    <location>
        <begin position="86"/>
        <end position="100"/>
    </location>
</feature>
<reference evidence="2 3" key="1">
    <citation type="journal article" date="2019" name="Commun. Biol.">
        <title>The bagworm genome reveals a unique fibroin gene that provides high tensile strength.</title>
        <authorList>
            <person name="Kono N."/>
            <person name="Nakamura H."/>
            <person name="Ohtoshi R."/>
            <person name="Tomita M."/>
            <person name="Numata K."/>
            <person name="Arakawa K."/>
        </authorList>
    </citation>
    <scope>NUCLEOTIDE SEQUENCE [LARGE SCALE GENOMIC DNA]</scope>
</reference>
<accession>A0A4C1YBH9</accession>
<evidence type="ECO:0000256" key="1">
    <source>
        <dbReference type="SAM" id="MobiDB-lite"/>
    </source>
</evidence>
<dbReference type="AlphaFoldDB" id="A0A4C1YBH9"/>
<dbReference type="Proteomes" id="UP000299102">
    <property type="component" value="Unassembled WGS sequence"/>
</dbReference>
<keyword evidence="3" id="KW-1185">Reference proteome</keyword>
<feature type="region of interest" description="Disordered" evidence="1">
    <location>
        <begin position="72"/>
        <end position="109"/>
    </location>
</feature>
<protein>
    <submittedName>
        <fullName evidence="2">Uncharacterized protein</fullName>
    </submittedName>
</protein>
<sequence>MLKYFKASILNCSHSIGRSCEPSCYTVEIFCHDHPSTVPGKRTHDLSGRTARHKLLRAGNESTPATVKSYLDNAGKKEQVFPPTGEKGKRENRYACEKEPPPAPAPRQVTHAAICARPPCALYRQQENVGNDNL</sequence>
<evidence type="ECO:0000313" key="3">
    <source>
        <dbReference type="Proteomes" id="UP000299102"/>
    </source>
</evidence>
<gene>
    <name evidence="2" type="ORF">EVAR_57998_1</name>
</gene>
<evidence type="ECO:0000313" key="2">
    <source>
        <dbReference type="EMBL" id="GBP72232.1"/>
    </source>
</evidence>